<keyword evidence="2" id="KW-0694">RNA-binding</keyword>
<dbReference type="InterPro" id="IPR002698">
    <property type="entry name" value="FTHF_cligase"/>
</dbReference>
<evidence type="ECO:0000256" key="1">
    <source>
        <dbReference type="ARBA" id="ARBA00015518"/>
    </source>
</evidence>
<evidence type="ECO:0000313" key="5">
    <source>
        <dbReference type="EMBL" id="ACO66359.1"/>
    </source>
</evidence>
<keyword evidence="3" id="KW-0175">Coiled coil</keyword>
<dbReference type="PANTHER" id="PTHR13017:SF0">
    <property type="entry name" value="METHENYLTETRAHYDROFOLATE SYNTHASE DOMAIN-CONTAINING PROTEIN"/>
    <property type="match status" value="1"/>
</dbReference>
<evidence type="ECO:0000256" key="4">
    <source>
        <dbReference type="SAM" id="MobiDB-lite"/>
    </source>
</evidence>
<feature type="region of interest" description="Disordered" evidence="4">
    <location>
        <begin position="348"/>
        <end position="398"/>
    </location>
</feature>
<feature type="coiled-coil region" evidence="3">
    <location>
        <begin position="54"/>
        <end position="88"/>
    </location>
</feature>
<evidence type="ECO:0000256" key="2">
    <source>
        <dbReference type="ARBA" id="ARBA00022884"/>
    </source>
</evidence>
<dbReference type="InterPro" id="IPR024185">
    <property type="entry name" value="FTHF_cligase-like_sf"/>
</dbReference>
<dbReference type="EMBL" id="CP001330">
    <property type="protein sequence ID" value="ACO66359.1"/>
    <property type="molecule type" value="Genomic_DNA"/>
</dbReference>
<organism evidence="5 6">
    <name type="scientific">Micromonas commoda (strain RCC299 / NOUM17 / CCMP2709)</name>
    <name type="common">Picoplanktonic green alga</name>
    <dbReference type="NCBI Taxonomy" id="296587"/>
    <lineage>
        <taxon>Eukaryota</taxon>
        <taxon>Viridiplantae</taxon>
        <taxon>Chlorophyta</taxon>
        <taxon>Mamiellophyceae</taxon>
        <taxon>Mamiellales</taxon>
        <taxon>Mamiellaceae</taxon>
        <taxon>Micromonas</taxon>
    </lineage>
</organism>
<dbReference type="Gene3D" id="3.40.50.10420">
    <property type="entry name" value="NagB/RpiA/CoA transferase-like"/>
    <property type="match status" value="1"/>
</dbReference>
<feature type="region of interest" description="Disordered" evidence="4">
    <location>
        <begin position="1"/>
        <end position="38"/>
    </location>
</feature>
<dbReference type="KEGG" id="mis:MICPUN_62259"/>
<dbReference type="GO" id="GO:0005737">
    <property type="term" value="C:cytoplasm"/>
    <property type="evidence" value="ECO:0007669"/>
    <property type="project" value="TreeGrafter"/>
</dbReference>
<proteinExistence type="predicted"/>
<dbReference type="GO" id="GO:0003723">
    <property type="term" value="F:RNA binding"/>
    <property type="evidence" value="ECO:0007669"/>
    <property type="project" value="UniProtKB-KW"/>
</dbReference>
<reference evidence="5 6" key="1">
    <citation type="journal article" date="2009" name="Science">
        <title>Green evolution and dynamic adaptations revealed by genomes of the marine picoeukaryotes Micromonas.</title>
        <authorList>
            <person name="Worden A.Z."/>
            <person name="Lee J.H."/>
            <person name="Mock T."/>
            <person name="Rouze P."/>
            <person name="Simmons M.P."/>
            <person name="Aerts A.L."/>
            <person name="Allen A.E."/>
            <person name="Cuvelier M.L."/>
            <person name="Derelle E."/>
            <person name="Everett M.V."/>
            <person name="Foulon E."/>
            <person name="Grimwood J."/>
            <person name="Gundlach H."/>
            <person name="Henrissat B."/>
            <person name="Napoli C."/>
            <person name="McDonald S.M."/>
            <person name="Parker M.S."/>
            <person name="Rombauts S."/>
            <person name="Salamov A."/>
            <person name="Von Dassow P."/>
            <person name="Badger J.H."/>
            <person name="Coutinho P.M."/>
            <person name="Demir E."/>
            <person name="Dubchak I."/>
            <person name="Gentemann C."/>
            <person name="Eikrem W."/>
            <person name="Gready J.E."/>
            <person name="John U."/>
            <person name="Lanier W."/>
            <person name="Lindquist E.A."/>
            <person name="Lucas S."/>
            <person name="Mayer K.F."/>
            <person name="Moreau H."/>
            <person name="Not F."/>
            <person name="Otillar R."/>
            <person name="Panaud O."/>
            <person name="Pangilinan J."/>
            <person name="Paulsen I."/>
            <person name="Piegu B."/>
            <person name="Poliakov A."/>
            <person name="Robbens S."/>
            <person name="Schmutz J."/>
            <person name="Toulza E."/>
            <person name="Wyss T."/>
            <person name="Zelensky A."/>
            <person name="Zhou K."/>
            <person name="Armbrust E.V."/>
            <person name="Bhattacharya D."/>
            <person name="Goodenough U.W."/>
            <person name="Van de Peer Y."/>
            <person name="Grigoriev I.V."/>
        </authorList>
    </citation>
    <scope>NUCLEOTIDE SEQUENCE [LARGE SCALE GENOMIC DNA]</scope>
    <source>
        <strain evidence="6">RCC299 / NOUM17</strain>
    </source>
</reference>
<sequence length="398" mass="43583">MSVSARLLSPAALPRATPAPRRGGRSDPPRARRRVFASSTIIDDDDASVSAYDRARLEADASAMRAQRERMTDALERKTADVDDAARDDPHGEWKWAIRKRIWDRMEDTNVAQFPRPVHHRIPNFVNADKAAANLTALQCFKDAKCVKVNPDTPQKAVRRAVLEAGKTLMTPQPRLRTGFFSILSEELVPAIAADAEVLKKCCTSAGVASHGVPLSLDEMRDGRKCDLLVIGSCAVDVRSGARLGKGEGFAELEYAIMRMMGTIDESTLVVTTVHDTQLLDGGEIDTRRLLRHDVPVDLIVTPTRTIWIDKAAQPAKPEGIYWDILSPQKLAQVKVLRDLRAEVEAELGETLPTGPDETLPPLAVRAEKKKMREVSRGGGGGRGGRRGGGRGARRGRL</sequence>
<dbReference type="GeneID" id="8247215"/>
<evidence type="ECO:0000256" key="3">
    <source>
        <dbReference type="SAM" id="Coils"/>
    </source>
</evidence>
<dbReference type="FunCoup" id="C1EDG2">
    <property type="interactions" value="1430"/>
</dbReference>
<dbReference type="Pfam" id="PF01812">
    <property type="entry name" value="5-FTHF_cyc-lig"/>
    <property type="match status" value="1"/>
</dbReference>
<dbReference type="InParanoid" id="C1EDG2"/>
<dbReference type="STRING" id="296587.C1EDG2"/>
<protein>
    <recommendedName>
        <fullName evidence="1">Methenyltetrahydrofolate synthase domain-containing protein</fullName>
    </recommendedName>
</protein>
<evidence type="ECO:0000313" key="6">
    <source>
        <dbReference type="Proteomes" id="UP000002009"/>
    </source>
</evidence>
<dbReference type="InterPro" id="IPR037171">
    <property type="entry name" value="NagB/RpiA_transferase-like"/>
</dbReference>
<dbReference type="SUPFAM" id="SSF100950">
    <property type="entry name" value="NagB/RpiA/CoA transferase-like"/>
    <property type="match status" value="1"/>
</dbReference>
<feature type="compositionally biased region" description="Low complexity" evidence="4">
    <location>
        <begin position="1"/>
        <end position="21"/>
    </location>
</feature>
<accession>C1EDG2</accession>
<keyword evidence="6" id="KW-1185">Reference proteome</keyword>
<dbReference type="eggNOG" id="KOG4410">
    <property type="taxonomic scope" value="Eukaryota"/>
</dbReference>
<name>C1EDG2_MICCC</name>
<dbReference type="RefSeq" id="XP_002505101.1">
    <property type="nucleotide sequence ID" value="XM_002505055.1"/>
</dbReference>
<dbReference type="AlphaFoldDB" id="C1EDG2"/>
<dbReference type="FunFam" id="3.40.50.10420:FF:000001">
    <property type="entry name" value="Methenyltetrahydrofolate synthase domain-containing protein"/>
    <property type="match status" value="1"/>
</dbReference>
<dbReference type="PANTHER" id="PTHR13017">
    <property type="entry name" value="5-FORMYLTETRAHYDROFOLATE CYCLO-LIGASE-RELATED"/>
    <property type="match status" value="1"/>
</dbReference>
<feature type="compositionally biased region" description="Basic residues" evidence="4">
    <location>
        <begin position="384"/>
        <end position="398"/>
    </location>
</feature>
<gene>
    <name evidence="5" type="ORF">MICPUN_62259</name>
</gene>
<dbReference type="Proteomes" id="UP000002009">
    <property type="component" value="Chromosome 11"/>
</dbReference>
<dbReference type="OrthoDB" id="433414at2759"/>